<proteinExistence type="predicted"/>
<evidence type="ECO:0000313" key="2">
    <source>
        <dbReference type="Proteomes" id="UP000187203"/>
    </source>
</evidence>
<protein>
    <submittedName>
        <fullName evidence="1">Ankyrin repeat-containing protein</fullName>
    </submittedName>
</protein>
<organism evidence="1 2">
    <name type="scientific">Corchorus olitorius</name>
    <dbReference type="NCBI Taxonomy" id="93759"/>
    <lineage>
        <taxon>Eukaryota</taxon>
        <taxon>Viridiplantae</taxon>
        <taxon>Streptophyta</taxon>
        <taxon>Embryophyta</taxon>
        <taxon>Tracheophyta</taxon>
        <taxon>Spermatophyta</taxon>
        <taxon>Magnoliopsida</taxon>
        <taxon>eudicotyledons</taxon>
        <taxon>Gunneridae</taxon>
        <taxon>Pentapetalae</taxon>
        <taxon>rosids</taxon>
        <taxon>malvids</taxon>
        <taxon>Malvales</taxon>
        <taxon>Malvaceae</taxon>
        <taxon>Grewioideae</taxon>
        <taxon>Apeibeae</taxon>
        <taxon>Corchorus</taxon>
    </lineage>
</organism>
<sequence length="43" mass="4666">MALEFNNDGYTPLLHLAAMNRKASDEEHIPKSSLLLGLGLVSV</sequence>
<reference evidence="2" key="1">
    <citation type="submission" date="2013-09" db="EMBL/GenBank/DDBJ databases">
        <title>Corchorus olitorius genome sequencing.</title>
        <authorList>
            <person name="Alam M."/>
            <person name="Haque M.S."/>
            <person name="Islam M.S."/>
            <person name="Emdad E.M."/>
            <person name="Islam M.M."/>
            <person name="Ahmed B."/>
            <person name="Halim A."/>
            <person name="Hossen Q.M.M."/>
            <person name="Hossain M.Z."/>
            <person name="Ahmed R."/>
            <person name="Khan M.M."/>
            <person name="Islam R."/>
            <person name="Rashid M.M."/>
            <person name="Khan S.A."/>
            <person name="Rahman M.S."/>
            <person name="Alam M."/>
            <person name="Yahiya A.S."/>
            <person name="Khan M.S."/>
            <person name="Azam M.S."/>
            <person name="Haque T."/>
            <person name="Lashkar M.Z.H."/>
            <person name="Akhand A.I."/>
            <person name="Morshed G."/>
            <person name="Roy S."/>
            <person name="Uddin K.S."/>
            <person name="Rabeya T."/>
            <person name="Hossain A.S."/>
            <person name="Chowdhury A."/>
            <person name="Snigdha A.R."/>
            <person name="Mortoza M.S."/>
            <person name="Matin S.A."/>
            <person name="Hoque S.M.E."/>
            <person name="Islam M.K."/>
            <person name="Roy D.K."/>
            <person name="Haider R."/>
            <person name="Moosa M.M."/>
            <person name="Elias S.M."/>
            <person name="Hasan A.M."/>
            <person name="Jahan S."/>
            <person name="Shafiuddin M."/>
            <person name="Mahmood N."/>
            <person name="Shommy N.S."/>
        </authorList>
    </citation>
    <scope>NUCLEOTIDE SEQUENCE [LARGE SCALE GENOMIC DNA]</scope>
    <source>
        <strain evidence="2">cv. O-4</strain>
    </source>
</reference>
<name>A0A1R3KHI9_9ROSI</name>
<comment type="caution">
    <text evidence="1">The sequence shown here is derived from an EMBL/GenBank/DDBJ whole genome shotgun (WGS) entry which is preliminary data.</text>
</comment>
<dbReference type="EMBL" id="AWUE01013570">
    <property type="protein sequence ID" value="OMP06556.1"/>
    <property type="molecule type" value="Genomic_DNA"/>
</dbReference>
<dbReference type="AlphaFoldDB" id="A0A1R3KHI9"/>
<evidence type="ECO:0000313" key="1">
    <source>
        <dbReference type="EMBL" id="OMP06556.1"/>
    </source>
</evidence>
<keyword evidence="2" id="KW-1185">Reference proteome</keyword>
<accession>A0A1R3KHI9</accession>
<gene>
    <name evidence="1" type="ORF">COLO4_08067</name>
</gene>
<dbReference type="Proteomes" id="UP000187203">
    <property type="component" value="Unassembled WGS sequence"/>
</dbReference>